<proteinExistence type="predicted"/>
<dbReference type="AlphaFoldDB" id="A0A7T5R3L7"/>
<evidence type="ECO:0000313" key="1">
    <source>
        <dbReference type="EMBL" id="QQG36943.1"/>
    </source>
</evidence>
<evidence type="ECO:0000313" key="2">
    <source>
        <dbReference type="Proteomes" id="UP000595362"/>
    </source>
</evidence>
<accession>A0A7T5R3L7</accession>
<dbReference type="EMBL" id="CP066681">
    <property type="protein sequence ID" value="QQG36943.1"/>
    <property type="molecule type" value="Genomic_DNA"/>
</dbReference>
<reference evidence="1 2" key="1">
    <citation type="submission" date="2020-07" db="EMBL/GenBank/DDBJ databases">
        <title>Huge and variable diversity of episymbiotic CPR bacteria and DPANN archaea in groundwater ecosystems.</title>
        <authorList>
            <person name="He C.Y."/>
            <person name="Keren R."/>
            <person name="Whittaker M."/>
            <person name="Farag I.F."/>
            <person name="Doudna J."/>
            <person name="Cate J.H.D."/>
            <person name="Banfield J.F."/>
        </authorList>
    </citation>
    <scope>NUCLEOTIDE SEQUENCE [LARGE SCALE GENOMIC DNA]</scope>
    <source>
        <strain evidence="1">NC_groundwater_70_Ag_B-0.1um_54_66</strain>
    </source>
</reference>
<dbReference type="Proteomes" id="UP000595362">
    <property type="component" value="Chromosome"/>
</dbReference>
<sequence>MNEQQDIDDILARRAPVAARPDLAERIIHAAARAPRQPLGLFSPQGFMHEALSCFLIPRPALSLAACLLIGVTGGWMTATSQTVSYDESEMLNLVVINEEGWL</sequence>
<gene>
    <name evidence="1" type="ORF">HYS17_04005</name>
</gene>
<organism evidence="1 2">
    <name type="scientific">Micavibrio aeruginosavorus</name>
    <dbReference type="NCBI Taxonomy" id="349221"/>
    <lineage>
        <taxon>Bacteria</taxon>
        <taxon>Pseudomonadati</taxon>
        <taxon>Bdellovibrionota</taxon>
        <taxon>Bdellovibrionia</taxon>
        <taxon>Bdellovibrionales</taxon>
        <taxon>Pseudobdellovibrionaceae</taxon>
        <taxon>Micavibrio</taxon>
    </lineage>
</organism>
<name>A0A7T5R3L7_9BACT</name>
<protein>
    <submittedName>
        <fullName evidence="1">Uncharacterized protein</fullName>
    </submittedName>
</protein>